<feature type="domain" description="MutL C-terminal dimerisation" evidence="6">
    <location>
        <begin position="466"/>
        <end position="608"/>
    </location>
</feature>
<evidence type="ECO:0000313" key="8">
    <source>
        <dbReference type="EMBL" id="QKS71358.1"/>
    </source>
</evidence>
<dbReference type="FunFam" id="3.30.1370.100:FF:000004">
    <property type="entry name" value="DNA mismatch repair endonuclease MutL"/>
    <property type="match status" value="1"/>
</dbReference>
<evidence type="ECO:0000256" key="5">
    <source>
        <dbReference type="SAM" id="MobiDB-lite"/>
    </source>
</evidence>
<dbReference type="InterPro" id="IPR014721">
    <property type="entry name" value="Ribsml_uS5_D2-typ_fold_subgr"/>
</dbReference>
<dbReference type="SUPFAM" id="SSF54211">
    <property type="entry name" value="Ribosomal protein S5 domain 2-like"/>
    <property type="match status" value="1"/>
</dbReference>
<dbReference type="NCBIfam" id="TIGR00585">
    <property type="entry name" value="mutl"/>
    <property type="match status" value="1"/>
</dbReference>
<dbReference type="Proteomes" id="UP000318138">
    <property type="component" value="Chromosome"/>
</dbReference>
<dbReference type="EMBL" id="CP041372">
    <property type="protein sequence ID" value="QKS71358.1"/>
    <property type="molecule type" value="Genomic_DNA"/>
</dbReference>
<dbReference type="InterPro" id="IPR020667">
    <property type="entry name" value="DNA_mismatch_repair_MutL"/>
</dbReference>
<dbReference type="SUPFAM" id="SSF55874">
    <property type="entry name" value="ATPase domain of HSP90 chaperone/DNA topoisomerase II/histidine kinase"/>
    <property type="match status" value="1"/>
</dbReference>
<dbReference type="SMART" id="SM01340">
    <property type="entry name" value="DNA_mis_repair"/>
    <property type="match status" value="1"/>
</dbReference>
<feature type="region of interest" description="Disordered" evidence="5">
    <location>
        <begin position="377"/>
        <end position="458"/>
    </location>
</feature>
<dbReference type="Pfam" id="PF01119">
    <property type="entry name" value="DNA_mis_repair"/>
    <property type="match status" value="1"/>
</dbReference>
<keyword evidence="9" id="KW-1185">Reference proteome</keyword>
<keyword evidence="3 4" id="KW-0234">DNA repair</keyword>
<dbReference type="GO" id="GO:0006298">
    <property type="term" value="P:mismatch repair"/>
    <property type="evidence" value="ECO:0007669"/>
    <property type="project" value="UniProtKB-UniRule"/>
</dbReference>
<dbReference type="Gene3D" id="3.30.230.10">
    <property type="match status" value="1"/>
</dbReference>
<keyword evidence="8" id="KW-0540">Nuclease</keyword>
<dbReference type="InterPro" id="IPR036890">
    <property type="entry name" value="HATPase_C_sf"/>
</dbReference>
<dbReference type="GO" id="GO:0016887">
    <property type="term" value="F:ATP hydrolysis activity"/>
    <property type="evidence" value="ECO:0007669"/>
    <property type="project" value="InterPro"/>
</dbReference>
<dbReference type="InterPro" id="IPR002099">
    <property type="entry name" value="MutL/Mlh/PMS"/>
</dbReference>
<keyword evidence="2 4" id="KW-0227">DNA damage</keyword>
<dbReference type="InterPro" id="IPR013507">
    <property type="entry name" value="DNA_mismatch_S5_2-like"/>
</dbReference>
<dbReference type="InterPro" id="IPR042120">
    <property type="entry name" value="MutL_C_dimsub"/>
</dbReference>
<dbReference type="PANTHER" id="PTHR10073">
    <property type="entry name" value="DNA MISMATCH REPAIR PROTEIN MLH, PMS, MUTL"/>
    <property type="match status" value="1"/>
</dbReference>
<dbReference type="KEGG" id="psua:FLK61_32165"/>
<dbReference type="HAMAP" id="MF_00149">
    <property type="entry name" value="DNA_mis_repair"/>
    <property type="match status" value="1"/>
</dbReference>
<dbReference type="InterPro" id="IPR020568">
    <property type="entry name" value="Ribosomal_Su5_D2-typ_SF"/>
</dbReference>
<dbReference type="CDD" id="cd16926">
    <property type="entry name" value="HATPase_MutL-MLH-PMS-like"/>
    <property type="match status" value="1"/>
</dbReference>
<evidence type="ECO:0000259" key="6">
    <source>
        <dbReference type="SMART" id="SM00853"/>
    </source>
</evidence>
<evidence type="ECO:0000256" key="4">
    <source>
        <dbReference type="HAMAP-Rule" id="MF_00149"/>
    </source>
</evidence>
<protein>
    <recommendedName>
        <fullName evidence="4">DNA mismatch repair protein MutL</fullName>
    </recommendedName>
</protein>
<dbReference type="Gene3D" id="3.30.565.10">
    <property type="entry name" value="Histidine kinase-like ATPase, C-terminal domain"/>
    <property type="match status" value="1"/>
</dbReference>
<gene>
    <name evidence="4 8" type="primary">mutL</name>
    <name evidence="8" type="ORF">FLK61_32165</name>
</gene>
<comment type="function">
    <text evidence="4">This protein is involved in the repair of mismatches in DNA. It is required for dam-dependent methyl-directed DNA mismatch repair. May act as a 'molecular matchmaker', a protein that promotes the formation of a stable complex between two or more DNA-binding proteins in an ATP-dependent manner without itself being part of a final effector complex.</text>
</comment>
<reference evidence="9" key="1">
    <citation type="submission" date="2019-07" db="EMBL/GenBank/DDBJ databases">
        <title>Bacillus alkalisoli sp. nov. isolated from saline soil.</title>
        <authorList>
            <person name="Sun J.-Q."/>
            <person name="Xu L."/>
        </authorList>
    </citation>
    <scope>NUCLEOTIDE SEQUENCE [LARGE SCALE GENOMIC DNA]</scope>
    <source>
        <strain evidence="9">M4U3P1</strain>
    </source>
</reference>
<dbReference type="Gene3D" id="3.30.1540.20">
    <property type="entry name" value="MutL, C-terminal domain, dimerisation subdomain"/>
    <property type="match status" value="1"/>
</dbReference>
<dbReference type="InterPro" id="IPR037198">
    <property type="entry name" value="MutL_C_sf"/>
</dbReference>
<evidence type="ECO:0000259" key="7">
    <source>
        <dbReference type="SMART" id="SM01340"/>
    </source>
</evidence>
<proteinExistence type="inferred from homology"/>
<dbReference type="PROSITE" id="PS00058">
    <property type="entry name" value="DNA_MISMATCH_REPAIR_1"/>
    <property type="match status" value="1"/>
</dbReference>
<organism evidence="8 9">
    <name type="scientific">Paenalkalicoccus suaedae</name>
    <dbReference type="NCBI Taxonomy" id="2592382"/>
    <lineage>
        <taxon>Bacteria</taxon>
        <taxon>Bacillati</taxon>
        <taxon>Bacillota</taxon>
        <taxon>Bacilli</taxon>
        <taxon>Bacillales</taxon>
        <taxon>Bacillaceae</taxon>
        <taxon>Paenalkalicoccus</taxon>
    </lineage>
</organism>
<feature type="compositionally biased region" description="Basic and acidic residues" evidence="5">
    <location>
        <begin position="394"/>
        <end position="408"/>
    </location>
</feature>
<dbReference type="GO" id="GO:0004519">
    <property type="term" value="F:endonuclease activity"/>
    <property type="evidence" value="ECO:0007669"/>
    <property type="project" value="UniProtKB-KW"/>
</dbReference>
<sequence>MALIQQLSDTLSNKIAAGEVVERPASVVKELVENAIDAKSTSIRVDVKDGGLASIRVLDNGNGIEPDDRETAFLRHATSKIKHDHDLFRIKTLGFRGEALPSIASVSKLTLKTSSDGLSGETLSFEAGKLTERVSSSARKGTEIIVEELFFNTPARLKYVKTIHTELGHITDVMNRMALAHPTIAFTLTHESHTLLETSGKGDLLRVIAAIYGVNMAKKMIPFQAESLDYKVTGFLARPEVTRANRSYMSTVINGRFVKNYAMMRAIQAGYHTLLPIGKYPVVVLHVEMNPLLVDVNVHPSKLEVRLSKEQAMEELIRDAIAARFKEETLIPSMQKEKPKQKVQSEQLAFSFDPAKEREQGKNEVQTEETSWLREQAKESAATYPGESTQASTRVEKSDAEELRDEQRVSSSINEYTKSPVDHTPSNREENETDANSDAYSSDMDKSSDEVASTDTTTSTMPQLHVIGQLHGTYILAENETGFYMIDQHAAQERIKYEFYVEKLAHPTQEVQELLVPLTFDFTQQEASMIAAHIEDLEQVGLFLEPFGKLSYLVRAYPTWFPKGEEEDTILEMLEQLRKLRKINVKELREDAAILMSCKGSIKANHHLEKRDMERLLLDLRLCQSPYTCPHGRPIIVHYSTYEIEKLFKRVMN</sequence>
<comment type="similarity">
    <text evidence="1 4">Belongs to the DNA mismatch repair MutL/HexB family.</text>
</comment>
<dbReference type="Pfam" id="PF13589">
    <property type="entry name" value="HATPase_c_3"/>
    <property type="match status" value="1"/>
</dbReference>
<evidence type="ECO:0000313" key="9">
    <source>
        <dbReference type="Proteomes" id="UP000318138"/>
    </source>
</evidence>
<accession>A0A859FEU2</accession>
<dbReference type="SUPFAM" id="SSF118116">
    <property type="entry name" value="DNA mismatch repair protein MutL"/>
    <property type="match status" value="1"/>
</dbReference>
<dbReference type="GO" id="GO:0032300">
    <property type="term" value="C:mismatch repair complex"/>
    <property type="evidence" value="ECO:0007669"/>
    <property type="project" value="InterPro"/>
</dbReference>
<dbReference type="GO" id="GO:0030983">
    <property type="term" value="F:mismatched DNA binding"/>
    <property type="evidence" value="ECO:0007669"/>
    <property type="project" value="InterPro"/>
</dbReference>
<dbReference type="GO" id="GO:0140664">
    <property type="term" value="F:ATP-dependent DNA damage sensor activity"/>
    <property type="evidence" value="ECO:0007669"/>
    <property type="project" value="InterPro"/>
</dbReference>
<dbReference type="FunFam" id="3.30.565.10:FF:000003">
    <property type="entry name" value="DNA mismatch repair endonuclease MutL"/>
    <property type="match status" value="1"/>
</dbReference>
<dbReference type="Pfam" id="PF08676">
    <property type="entry name" value="MutL_C"/>
    <property type="match status" value="1"/>
</dbReference>
<dbReference type="AlphaFoldDB" id="A0A859FEU2"/>
<dbReference type="GO" id="GO:0005524">
    <property type="term" value="F:ATP binding"/>
    <property type="evidence" value="ECO:0007669"/>
    <property type="project" value="InterPro"/>
</dbReference>
<dbReference type="RefSeq" id="WP_176009393.1">
    <property type="nucleotide sequence ID" value="NZ_CP041372.2"/>
</dbReference>
<evidence type="ECO:0000256" key="2">
    <source>
        <dbReference type="ARBA" id="ARBA00022763"/>
    </source>
</evidence>
<dbReference type="InterPro" id="IPR014790">
    <property type="entry name" value="MutL_C"/>
</dbReference>
<keyword evidence="8" id="KW-0378">Hydrolase</keyword>
<dbReference type="PANTHER" id="PTHR10073:SF12">
    <property type="entry name" value="DNA MISMATCH REPAIR PROTEIN MLH1"/>
    <property type="match status" value="1"/>
</dbReference>
<name>A0A859FEU2_9BACI</name>
<keyword evidence="8" id="KW-0255">Endonuclease</keyword>
<feature type="domain" description="DNA mismatch repair protein S5" evidence="7">
    <location>
        <begin position="208"/>
        <end position="326"/>
    </location>
</feature>
<feature type="region of interest" description="Disordered" evidence="5">
    <location>
        <begin position="352"/>
        <end position="371"/>
    </location>
</feature>
<dbReference type="InterPro" id="IPR042121">
    <property type="entry name" value="MutL_C_regsub"/>
</dbReference>
<dbReference type="InterPro" id="IPR014762">
    <property type="entry name" value="DNA_mismatch_repair_CS"/>
</dbReference>
<dbReference type="NCBIfam" id="NF000950">
    <property type="entry name" value="PRK00095.1-3"/>
    <property type="match status" value="1"/>
</dbReference>
<evidence type="ECO:0000256" key="1">
    <source>
        <dbReference type="ARBA" id="ARBA00006082"/>
    </source>
</evidence>
<dbReference type="Gene3D" id="3.30.1370.100">
    <property type="entry name" value="MutL, C-terminal domain, regulatory subdomain"/>
    <property type="match status" value="1"/>
</dbReference>
<dbReference type="InterPro" id="IPR038973">
    <property type="entry name" value="MutL/Mlh/Pms-like"/>
</dbReference>
<evidence type="ECO:0000256" key="3">
    <source>
        <dbReference type="ARBA" id="ARBA00023204"/>
    </source>
</evidence>
<dbReference type="CDD" id="cd00782">
    <property type="entry name" value="MutL_Trans"/>
    <property type="match status" value="1"/>
</dbReference>
<dbReference type="SMART" id="SM00853">
    <property type="entry name" value="MutL_C"/>
    <property type="match status" value="1"/>
</dbReference>